<keyword evidence="5" id="KW-1185">Reference proteome</keyword>
<proteinExistence type="inferred from homology"/>
<reference evidence="5" key="1">
    <citation type="submission" date="2016-10" db="EMBL/GenBank/DDBJ databases">
        <authorList>
            <person name="Varghese N."/>
            <person name="Submissions S."/>
        </authorList>
    </citation>
    <scope>NUCLEOTIDE SEQUENCE [LARGE SCALE GENOMIC DNA]</scope>
    <source>
        <strain evidence="5">CGMCC 1.6474</strain>
    </source>
</reference>
<accession>A0A1I4B8U0</accession>
<evidence type="ECO:0000259" key="3">
    <source>
        <dbReference type="Pfam" id="PF12850"/>
    </source>
</evidence>
<dbReference type="EMBL" id="FOSV01000003">
    <property type="protein sequence ID" value="SFK65292.1"/>
    <property type="molecule type" value="Genomic_DNA"/>
</dbReference>
<evidence type="ECO:0000256" key="1">
    <source>
        <dbReference type="ARBA" id="ARBA00008950"/>
    </source>
</evidence>
<evidence type="ECO:0000313" key="5">
    <source>
        <dbReference type="Proteomes" id="UP000198804"/>
    </source>
</evidence>
<gene>
    <name evidence="4" type="ORF">SAMN04488125_103100</name>
</gene>
<dbReference type="Pfam" id="PF12850">
    <property type="entry name" value="Metallophos_2"/>
    <property type="match status" value="1"/>
</dbReference>
<organism evidence="4 5">
    <name type="scientific">Methylorubrum salsuginis</name>
    <dbReference type="NCBI Taxonomy" id="414703"/>
    <lineage>
        <taxon>Bacteria</taxon>
        <taxon>Pseudomonadati</taxon>
        <taxon>Pseudomonadota</taxon>
        <taxon>Alphaproteobacteria</taxon>
        <taxon>Hyphomicrobiales</taxon>
        <taxon>Methylobacteriaceae</taxon>
        <taxon>Methylorubrum</taxon>
    </lineage>
</organism>
<sequence>MTTYFTSDTHFGDPRILRIDRRPFPDLPTHDQALIEAWNAVVGPDDEVWHLGDFALGPPPERVAELLASLRGRKHLIVGNNDGPATLAAPGWASVAHYAEITVDERRLVLCHYAFRTWNGLGRGAINLHGHSHGRLKPIPRQYDVGVDALGVQPVALERILTSRRRGGGGDPSGKGSVNHAEERPEPSA</sequence>
<evidence type="ECO:0000256" key="2">
    <source>
        <dbReference type="SAM" id="MobiDB-lite"/>
    </source>
</evidence>
<evidence type="ECO:0000313" key="4">
    <source>
        <dbReference type="EMBL" id="SFK65292.1"/>
    </source>
</evidence>
<feature type="compositionally biased region" description="Basic and acidic residues" evidence="2">
    <location>
        <begin position="180"/>
        <end position="189"/>
    </location>
</feature>
<dbReference type="SUPFAM" id="SSF56300">
    <property type="entry name" value="Metallo-dependent phosphatases"/>
    <property type="match status" value="1"/>
</dbReference>
<feature type="region of interest" description="Disordered" evidence="2">
    <location>
        <begin position="161"/>
        <end position="189"/>
    </location>
</feature>
<feature type="domain" description="Calcineurin-like phosphoesterase" evidence="3">
    <location>
        <begin position="1"/>
        <end position="133"/>
    </location>
</feature>
<dbReference type="RefSeq" id="WP_244535311.1">
    <property type="nucleotide sequence ID" value="NZ_FOSV01000003.1"/>
</dbReference>
<comment type="similarity">
    <text evidence="1">Belongs to the metallophosphoesterase superfamily. YfcE family.</text>
</comment>
<dbReference type="Proteomes" id="UP000198804">
    <property type="component" value="Unassembled WGS sequence"/>
</dbReference>
<name>A0A1I4B8U0_9HYPH</name>
<dbReference type="InterPro" id="IPR024654">
    <property type="entry name" value="Calcineurin-like_PHP_lpxH"/>
</dbReference>
<protein>
    <submittedName>
        <fullName evidence="4">Calcineurin-like phosphoesterase superfamily protein</fullName>
    </submittedName>
</protein>
<dbReference type="InterPro" id="IPR029052">
    <property type="entry name" value="Metallo-depent_PP-like"/>
</dbReference>
<dbReference type="Gene3D" id="3.60.21.10">
    <property type="match status" value="1"/>
</dbReference>
<dbReference type="STRING" id="414703.SAMN04488125_103100"/>
<dbReference type="AlphaFoldDB" id="A0A1I4B8U0"/>